<name>A0A261VMI7_9BORD</name>
<dbReference type="PANTHER" id="PTHR43420">
    <property type="entry name" value="ACETYLTRANSFERASE"/>
    <property type="match status" value="1"/>
</dbReference>
<sequence length="154" mass="17627">MSAVAPDFVLRPAVEADLPFLLALRCRTMEPHLRQDGIDFDDAAHLRRIRHHWEDARIVLVQGAPVGLLKVHRDQHGWYVHQIQVEPRCQGQGLGARLLRGVLERADRGGETVRLSVLRSNPARRLYERLGFEICEDSGQEFLMRRRPAERAPA</sequence>
<dbReference type="Pfam" id="PF13673">
    <property type="entry name" value="Acetyltransf_10"/>
    <property type="match status" value="1"/>
</dbReference>
<evidence type="ECO:0000313" key="4">
    <source>
        <dbReference type="EMBL" id="OZI75067.1"/>
    </source>
</evidence>
<evidence type="ECO:0000256" key="1">
    <source>
        <dbReference type="ARBA" id="ARBA00022679"/>
    </source>
</evidence>
<dbReference type="Gene3D" id="3.40.630.30">
    <property type="match status" value="1"/>
</dbReference>
<gene>
    <name evidence="4" type="ORF">CAL22_11700</name>
</gene>
<dbReference type="GO" id="GO:0016747">
    <property type="term" value="F:acyltransferase activity, transferring groups other than amino-acyl groups"/>
    <property type="evidence" value="ECO:0007669"/>
    <property type="project" value="InterPro"/>
</dbReference>
<keyword evidence="2" id="KW-0012">Acyltransferase</keyword>
<feature type="domain" description="N-acetyltransferase" evidence="3">
    <location>
        <begin position="8"/>
        <end position="149"/>
    </location>
</feature>
<dbReference type="SUPFAM" id="SSF55729">
    <property type="entry name" value="Acyl-CoA N-acyltransferases (Nat)"/>
    <property type="match status" value="1"/>
</dbReference>
<dbReference type="InterPro" id="IPR016181">
    <property type="entry name" value="Acyl_CoA_acyltransferase"/>
</dbReference>
<keyword evidence="5" id="KW-1185">Reference proteome</keyword>
<dbReference type="CDD" id="cd04301">
    <property type="entry name" value="NAT_SF"/>
    <property type="match status" value="1"/>
</dbReference>
<dbReference type="OrthoDB" id="5525374at2"/>
<comment type="caution">
    <text evidence="4">The sequence shown here is derived from an EMBL/GenBank/DDBJ whole genome shotgun (WGS) entry which is preliminary data.</text>
</comment>
<reference evidence="5" key="1">
    <citation type="submission" date="2017-05" db="EMBL/GenBank/DDBJ databases">
        <title>Complete and WGS of Bordetella genogroups.</title>
        <authorList>
            <person name="Spilker T."/>
            <person name="Lipuma J."/>
        </authorList>
    </citation>
    <scope>NUCLEOTIDE SEQUENCE [LARGE SCALE GENOMIC DNA]</scope>
    <source>
        <strain evidence="5">AU6712</strain>
    </source>
</reference>
<accession>A0A261VMI7</accession>
<protein>
    <submittedName>
        <fullName evidence="4">GNAT family N-acetyltransferase</fullName>
    </submittedName>
</protein>
<dbReference type="Proteomes" id="UP000216429">
    <property type="component" value="Unassembled WGS sequence"/>
</dbReference>
<dbReference type="InterPro" id="IPR050680">
    <property type="entry name" value="YpeA/RimI_acetyltransf"/>
</dbReference>
<dbReference type="EMBL" id="NEVU01000002">
    <property type="protein sequence ID" value="OZI75067.1"/>
    <property type="molecule type" value="Genomic_DNA"/>
</dbReference>
<keyword evidence="1 4" id="KW-0808">Transferase</keyword>
<dbReference type="AlphaFoldDB" id="A0A261VMI7"/>
<dbReference type="RefSeq" id="WP_094813290.1">
    <property type="nucleotide sequence ID" value="NZ_NEVU01000002.1"/>
</dbReference>
<organism evidence="4 5">
    <name type="scientific">Bordetella genomosp. 12</name>
    <dbReference type="NCBI Taxonomy" id="463035"/>
    <lineage>
        <taxon>Bacteria</taxon>
        <taxon>Pseudomonadati</taxon>
        <taxon>Pseudomonadota</taxon>
        <taxon>Betaproteobacteria</taxon>
        <taxon>Burkholderiales</taxon>
        <taxon>Alcaligenaceae</taxon>
        <taxon>Bordetella</taxon>
    </lineage>
</organism>
<dbReference type="PROSITE" id="PS51186">
    <property type="entry name" value="GNAT"/>
    <property type="match status" value="1"/>
</dbReference>
<dbReference type="InterPro" id="IPR000182">
    <property type="entry name" value="GNAT_dom"/>
</dbReference>
<evidence type="ECO:0000259" key="3">
    <source>
        <dbReference type="PROSITE" id="PS51186"/>
    </source>
</evidence>
<proteinExistence type="predicted"/>
<evidence type="ECO:0000313" key="5">
    <source>
        <dbReference type="Proteomes" id="UP000216429"/>
    </source>
</evidence>
<evidence type="ECO:0000256" key="2">
    <source>
        <dbReference type="ARBA" id="ARBA00023315"/>
    </source>
</evidence>